<keyword evidence="2" id="KW-1185">Reference proteome</keyword>
<proteinExistence type="predicted"/>
<name>A0A9N9SSZ3_DIABA</name>
<accession>A0A9N9SSZ3</accession>
<reference evidence="1" key="1">
    <citation type="submission" date="2022-01" db="EMBL/GenBank/DDBJ databases">
        <authorList>
            <person name="King R."/>
        </authorList>
    </citation>
    <scope>NUCLEOTIDE SEQUENCE</scope>
</reference>
<dbReference type="EMBL" id="OU898276">
    <property type="protein sequence ID" value="CAG9827718.1"/>
    <property type="molecule type" value="Genomic_DNA"/>
</dbReference>
<protein>
    <submittedName>
        <fullName evidence="1">Uncharacterized protein</fullName>
    </submittedName>
</protein>
<dbReference type="Proteomes" id="UP001153709">
    <property type="component" value="Chromosome 1"/>
</dbReference>
<dbReference type="PANTHER" id="PTHR10773:SF19">
    <property type="match status" value="1"/>
</dbReference>
<dbReference type="PANTHER" id="PTHR10773">
    <property type="entry name" value="DNA-DIRECTED RNA POLYMERASES I, II, AND III SUBUNIT RPABC2"/>
    <property type="match status" value="1"/>
</dbReference>
<dbReference type="OrthoDB" id="6780692at2759"/>
<organism evidence="1 2">
    <name type="scientific">Diabrotica balteata</name>
    <name type="common">Banded cucumber beetle</name>
    <dbReference type="NCBI Taxonomy" id="107213"/>
    <lineage>
        <taxon>Eukaryota</taxon>
        <taxon>Metazoa</taxon>
        <taxon>Ecdysozoa</taxon>
        <taxon>Arthropoda</taxon>
        <taxon>Hexapoda</taxon>
        <taxon>Insecta</taxon>
        <taxon>Pterygota</taxon>
        <taxon>Neoptera</taxon>
        <taxon>Endopterygota</taxon>
        <taxon>Coleoptera</taxon>
        <taxon>Polyphaga</taxon>
        <taxon>Cucujiformia</taxon>
        <taxon>Chrysomeloidea</taxon>
        <taxon>Chrysomelidae</taxon>
        <taxon>Galerucinae</taxon>
        <taxon>Diabroticina</taxon>
        <taxon>Diabroticites</taxon>
        <taxon>Diabrotica</taxon>
    </lineage>
</organism>
<evidence type="ECO:0000313" key="2">
    <source>
        <dbReference type="Proteomes" id="UP001153709"/>
    </source>
</evidence>
<gene>
    <name evidence="1" type="ORF">DIABBA_LOCUS1698</name>
</gene>
<evidence type="ECO:0000313" key="1">
    <source>
        <dbReference type="EMBL" id="CAG9827718.1"/>
    </source>
</evidence>
<sequence>MSSRTQKMLSMAKIQHNNSLNPDLNLEIPVNSEENKNYELHVLETSTFQEEIIVQTNETSAVAIDINTEIVLEENLNEFERTLLHSPVTNYETINNTDGEIIREQNLIEFLSETNDTTEEILHEEETAEPIVKKRRKCRHVDKNDWKREENKRKRELGSEFFGKKKEGNKWTYDLKRPRKSLAETCNCKFDPNTSKLKCRAFSEEHRNNIFDSFWKKTWDEKKLTVNLLTQRVNTSRARNRKNEETSQRACSYNYYLEKNGLKLRVCKNLFSNTLGLKPWTIHNWLKAYHISTENNEDIKKTINENTTGLEKTRKCSQRQHLQDFFKSLAKVESHYCRSSSSKQYLEPIWKSKSELYTLYKETWCSKFNESPMSIAYFCHMFEDLNLSLFKPKKDECDVCISFKSKNITEEEYHQHIQKKDEARHEKELDKQSNNSVFTMDLQSVLLCPKSNAGSLYFKTKLIVHNFTVYDLKTKAGYCNIWHEGEGGLNQTVASNVNVKQKGKCSSSDSIFPPIVITVSPANQAIIHNNNVYNADDIVIKMSGHDEVCEILTDTNAASTSEEISQESPNKEQYKISKSNQELDLNINENTTNEEHARSVFSDFEGTQMGKIRKRKPERQSWKREANKRLRESGKVYLGFQKDPETKVYKQIAPKPEKTMGPRCDSNQSLYSEYLLKCKNEGNQAMSRRTFDELFNEKGISIYLPKKDKCDICCQHEVGNLDEESFANHITKKERARQEKLNDTKLAQDESSIVLMMDLQAVKIIQKLFLRPNINIQLF</sequence>
<dbReference type="AlphaFoldDB" id="A0A9N9SSZ3"/>